<dbReference type="EMBL" id="SRLA01000009">
    <property type="protein sequence ID" value="TGE03354.1"/>
    <property type="molecule type" value="Genomic_DNA"/>
</dbReference>
<reference evidence="1 2" key="1">
    <citation type="submission" date="2019-04" db="EMBL/GenBank/DDBJ databases">
        <authorList>
            <person name="Feng G."/>
            <person name="Zhang J."/>
            <person name="Zhu H."/>
        </authorList>
    </citation>
    <scope>NUCLEOTIDE SEQUENCE [LARGE SCALE GENOMIC DNA]</scope>
    <source>
        <strain evidence="1 2">92R-1</strain>
    </source>
</reference>
<organism evidence="1 2">
    <name type="scientific">Hymenobacter fodinae</name>
    <dbReference type="NCBI Taxonomy" id="2510796"/>
    <lineage>
        <taxon>Bacteria</taxon>
        <taxon>Pseudomonadati</taxon>
        <taxon>Bacteroidota</taxon>
        <taxon>Cytophagia</taxon>
        <taxon>Cytophagales</taxon>
        <taxon>Hymenobacteraceae</taxon>
        <taxon>Hymenobacter</taxon>
    </lineage>
</organism>
<sequence length="101" mass="11557">MSTSTTSSQCSNSSAARIVRLLYWDLLALQQTTPYRSARLRRIADQMQYAVQHWPAQTWPQFSPQGYPIPEQVRVIADLADLPSVLVTQHQYLLVLARSLR</sequence>
<keyword evidence="2" id="KW-1185">Reference proteome</keyword>
<comment type="caution">
    <text evidence="1">The sequence shown here is derived from an EMBL/GenBank/DDBJ whole genome shotgun (WGS) entry which is preliminary data.</text>
</comment>
<dbReference type="OrthoDB" id="881927at2"/>
<evidence type="ECO:0000313" key="1">
    <source>
        <dbReference type="EMBL" id="TGE03354.1"/>
    </source>
</evidence>
<name>A0A4Z0P112_9BACT</name>
<dbReference type="Proteomes" id="UP000298337">
    <property type="component" value="Unassembled WGS sequence"/>
</dbReference>
<dbReference type="AlphaFoldDB" id="A0A4Z0P112"/>
<proteinExistence type="predicted"/>
<gene>
    <name evidence="1" type="ORF">EU556_25910</name>
</gene>
<accession>A0A4Z0P112</accession>
<evidence type="ECO:0000313" key="2">
    <source>
        <dbReference type="Proteomes" id="UP000298337"/>
    </source>
</evidence>
<protein>
    <submittedName>
        <fullName evidence="1">Uncharacterized protein</fullName>
    </submittedName>
</protein>
<dbReference type="RefSeq" id="WP_135437118.1">
    <property type="nucleotide sequence ID" value="NZ_SRLA01000009.1"/>
</dbReference>